<dbReference type="AlphaFoldDB" id="A0A6J2XBX0"/>
<proteinExistence type="predicted"/>
<keyword evidence="1" id="KW-0732">Signal</keyword>
<gene>
    <name evidence="3" type="primary">LOC115876910</name>
</gene>
<organism evidence="2 3">
    <name type="scientific">Sitophilus oryzae</name>
    <name type="common">Rice weevil</name>
    <name type="synonym">Curculio oryzae</name>
    <dbReference type="NCBI Taxonomy" id="7048"/>
    <lineage>
        <taxon>Eukaryota</taxon>
        <taxon>Metazoa</taxon>
        <taxon>Ecdysozoa</taxon>
        <taxon>Arthropoda</taxon>
        <taxon>Hexapoda</taxon>
        <taxon>Insecta</taxon>
        <taxon>Pterygota</taxon>
        <taxon>Neoptera</taxon>
        <taxon>Endopterygota</taxon>
        <taxon>Coleoptera</taxon>
        <taxon>Polyphaga</taxon>
        <taxon>Cucujiformia</taxon>
        <taxon>Curculionidae</taxon>
        <taxon>Dryophthorinae</taxon>
        <taxon>Sitophilus</taxon>
    </lineage>
</organism>
<protein>
    <submittedName>
        <fullName evidence="3">Uncharacterized protein LOC115876910</fullName>
    </submittedName>
</protein>
<feature type="signal peptide" evidence="1">
    <location>
        <begin position="1"/>
        <end position="18"/>
    </location>
</feature>
<dbReference type="OrthoDB" id="6778939at2759"/>
<name>A0A6J2XBX0_SITOR</name>
<dbReference type="KEGG" id="soy:115876910"/>
<reference evidence="3" key="1">
    <citation type="submission" date="2025-08" db="UniProtKB">
        <authorList>
            <consortium name="RefSeq"/>
        </authorList>
    </citation>
    <scope>IDENTIFICATION</scope>
    <source>
        <tissue evidence="3">Gonads</tissue>
    </source>
</reference>
<keyword evidence="2" id="KW-1185">Reference proteome</keyword>
<dbReference type="RefSeq" id="XP_030748818.1">
    <property type="nucleotide sequence ID" value="XM_030892958.1"/>
</dbReference>
<dbReference type="Proteomes" id="UP000504635">
    <property type="component" value="Unplaced"/>
</dbReference>
<evidence type="ECO:0000313" key="2">
    <source>
        <dbReference type="Proteomes" id="UP000504635"/>
    </source>
</evidence>
<evidence type="ECO:0000313" key="3">
    <source>
        <dbReference type="RefSeq" id="XP_030748818.1"/>
    </source>
</evidence>
<dbReference type="InParanoid" id="A0A6J2XBX0"/>
<sequence>MKGFILVVCVYWVHQVGAQHPIQEFYTSLPQTYIPQSYSFPTTFPNVIPYNFYQPPLLAYDIPQQISSLQNIVKLNGNEADHSNLSDSVPHFTRNEVNLNLVEKTFQLPKSLSIPTDTYRGYGYHTKFDDGASSAVVFFSGPPLLQESPQNSKEYITVASDSISSEVPQIEQRLNGILNDPTENNHKKQGDIYSSLAPLIKSLIENPQPLSNVFRFYAEPRITDTKQSRSLNLETTTTKNNTIMIKAGTTESTTIQSNIELENSTTVASSLSTSTSDSVQTTTFGNTTVKK</sequence>
<evidence type="ECO:0000256" key="1">
    <source>
        <dbReference type="SAM" id="SignalP"/>
    </source>
</evidence>
<feature type="chain" id="PRO_5026908564" evidence="1">
    <location>
        <begin position="19"/>
        <end position="291"/>
    </location>
</feature>
<dbReference type="GeneID" id="115876910"/>
<accession>A0A6J2XBX0</accession>